<dbReference type="NCBIfam" id="NF047565">
    <property type="entry name" value="PSM_export_PmtA"/>
    <property type="match status" value="1"/>
</dbReference>
<protein>
    <submittedName>
        <fullName evidence="5">Sodium ABC transporter ATP-binding protein</fullName>
    </submittedName>
</protein>
<keyword evidence="3 5" id="KW-0067">ATP-binding</keyword>
<evidence type="ECO:0000256" key="1">
    <source>
        <dbReference type="ARBA" id="ARBA00022448"/>
    </source>
</evidence>
<dbReference type="CDD" id="cd03230">
    <property type="entry name" value="ABC_DR_subfamily_A"/>
    <property type="match status" value="1"/>
</dbReference>
<dbReference type="AlphaFoldDB" id="A0A3E0IN34"/>
<reference evidence="5 6" key="1">
    <citation type="journal article" date="2018" name="Vet. Microbiol.">
        <title>Characterisation of Staphylococcus felis isolated from cats using whole genome sequencing.</title>
        <authorList>
            <person name="Worthing K."/>
            <person name="Pang S."/>
            <person name="Trott D.J."/>
            <person name="Abraham S."/>
            <person name="Coombs G.W."/>
            <person name="Jordan D."/>
            <person name="McIntyre L."/>
            <person name="Davies M.R."/>
            <person name="Norris J."/>
        </authorList>
    </citation>
    <scope>NUCLEOTIDE SEQUENCE [LARGE SCALE GENOMIC DNA]</scope>
    <source>
        <strain evidence="5 6">F9</strain>
    </source>
</reference>
<keyword evidence="1" id="KW-0813">Transport</keyword>
<sequence>MGEFAIEVKDIRYKQKSFELDRINFNVPKGYVTGFIGANGAGKTTLIRLIMDLIQPTSGDIQILDSSMKDDGIAIKDKIGFVYSELYLNEKWTIKKVEKLISPFYSRWDHQLFLSFLERFKLNYKDKIQNLSTGMKMKLSLAIAFSHHAELFIFDEPTAGLDPVVRHEVLEIIQELLIDENKSVLFSTHIISDLEQIADYIIHLKDGKIVFQESKEALLDTHRLVRGDVKDLDSELEGLLLYKKVSGDTFSGVTKHASVFSELFGNQITISKMTIEDIMVAYEKGKVTQSETTLKA</sequence>
<evidence type="ECO:0000259" key="4">
    <source>
        <dbReference type="PROSITE" id="PS50893"/>
    </source>
</evidence>
<dbReference type="SUPFAM" id="SSF52540">
    <property type="entry name" value="P-loop containing nucleoside triphosphate hydrolases"/>
    <property type="match status" value="1"/>
</dbReference>
<dbReference type="PANTHER" id="PTHR42939:SF3">
    <property type="entry name" value="ABC TRANSPORTER ATP-BINDING COMPONENT"/>
    <property type="match status" value="1"/>
</dbReference>
<dbReference type="Gene3D" id="3.40.50.300">
    <property type="entry name" value="P-loop containing nucleotide triphosphate hydrolases"/>
    <property type="match status" value="1"/>
</dbReference>
<evidence type="ECO:0000313" key="5">
    <source>
        <dbReference type="EMBL" id="REH93009.1"/>
    </source>
</evidence>
<gene>
    <name evidence="5" type="ORF">DOS83_09560</name>
</gene>
<dbReference type="GO" id="GO:0016887">
    <property type="term" value="F:ATP hydrolysis activity"/>
    <property type="evidence" value="ECO:0007669"/>
    <property type="project" value="InterPro"/>
</dbReference>
<dbReference type="SMART" id="SM00382">
    <property type="entry name" value="AAA"/>
    <property type="match status" value="1"/>
</dbReference>
<evidence type="ECO:0000256" key="3">
    <source>
        <dbReference type="ARBA" id="ARBA00022840"/>
    </source>
</evidence>
<accession>A0A3E0IN34</accession>
<dbReference type="PANTHER" id="PTHR42939">
    <property type="entry name" value="ABC TRANSPORTER ATP-BINDING PROTEIN ALBC-RELATED"/>
    <property type="match status" value="1"/>
</dbReference>
<keyword evidence="2" id="KW-0547">Nucleotide-binding</keyword>
<dbReference type="OrthoDB" id="9804819at2"/>
<dbReference type="InterPro" id="IPR027417">
    <property type="entry name" value="P-loop_NTPase"/>
</dbReference>
<name>A0A3E0IN34_9STAP</name>
<comment type="caution">
    <text evidence="5">The sequence shown here is derived from an EMBL/GenBank/DDBJ whole genome shotgun (WGS) entry which is preliminary data.</text>
</comment>
<dbReference type="Pfam" id="PF00005">
    <property type="entry name" value="ABC_tran"/>
    <property type="match status" value="1"/>
</dbReference>
<dbReference type="InterPro" id="IPR051782">
    <property type="entry name" value="ABC_Transporter_VariousFunc"/>
</dbReference>
<proteinExistence type="predicted"/>
<feature type="domain" description="ABC transporter" evidence="4">
    <location>
        <begin position="6"/>
        <end position="231"/>
    </location>
</feature>
<dbReference type="EMBL" id="QKXQ01000435">
    <property type="protein sequence ID" value="REH93009.1"/>
    <property type="molecule type" value="Genomic_DNA"/>
</dbReference>
<dbReference type="InterPro" id="IPR003593">
    <property type="entry name" value="AAA+_ATPase"/>
</dbReference>
<dbReference type="Proteomes" id="UP000256562">
    <property type="component" value="Unassembled WGS sequence"/>
</dbReference>
<dbReference type="PROSITE" id="PS50893">
    <property type="entry name" value="ABC_TRANSPORTER_2"/>
    <property type="match status" value="1"/>
</dbReference>
<dbReference type="InterPro" id="IPR003439">
    <property type="entry name" value="ABC_transporter-like_ATP-bd"/>
</dbReference>
<evidence type="ECO:0000256" key="2">
    <source>
        <dbReference type="ARBA" id="ARBA00022741"/>
    </source>
</evidence>
<evidence type="ECO:0000313" key="6">
    <source>
        <dbReference type="Proteomes" id="UP000256562"/>
    </source>
</evidence>
<dbReference type="RefSeq" id="WP_116094812.1">
    <property type="nucleotide sequence ID" value="NZ_JBBEFJ010000025.1"/>
</dbReference>
<dbReference type="GO" id="GO:0005524">
    <property type="term" value="F:ATP binding"/>
    <property type="evidence" value="ECO:0007669"/>
    <property type="project" value="UniProtKB-KW"/>
</dbReference>
<organism evidence="5 6">
    <name type="scientific">Staphylococcus felis</name>
    <dbReference type="NCBI Taxonomy" id="46127"/>
    <lineage>
        <taxon>Bacteria</taxon>
        <taxon>Bacillati</taxon>
        <taxon>Bacillota</taxon>
        <taxon>Bacilli</taxon>
        <taxon>Bacillales</taxon>
        <taxon>Staphylococcaceae</taxon>
        <taxon>Staphylococcus</taxon>
    </lineage>
</organism>